<comment type="caution">
    <text evidence="3">The sequence shown here is derived from an EMBL/GenBank/DDBJ whole genome shotgun (WGS) entry which is preliminary data.</text>
</comment>
<gene>
    <name evidence="3" type="ORF">H4687_008737</name>
</gene>
<dbReference type="Pfam" id="PF07784">
    <property type="entry name" value="DUF1622"/>
    <property type="match status" value="1"/>
</dbReference>
<evidence type="ECO:0000256" key="2">
    <source>
        <dbReference type="SAM" id="Phobius"/>
    </source>
</evidence>
<feature type="region of interest" description="Disordered" evidence="1">
    <location>
        <begin position="134"/>
        <end position="154"/>
    </location>
</feature>
<evidence type="ECO:0000313" key="3">
    <source>
        <dbReference type="EMBL" id="MBE1602608.1"/>
    </source>
</evidence>
<evidence type="ECO:0000313" key="4">
    <source>
        <dbReference type="Proteomes" id="UP000629287"/>
    </source>
</evidence>
<reference evidence="3 4" key="1">
    <citation type="submission" date="2020-10" db="EMBL/GenBank/DDBJ databases">
        <title>Sequencing the genomes of 1000 actinobacteria strains.</title>
        <authorList>
            <person name="Klenk H.-P."/>
        </authorList>
    </citation>
    <scope>NUCLEOTIDE SEQUENCE [LARGE SCALE GENOMIC DNA]</scope>
    <source>
        <strain evidence="3 4">DSM 41803</strain>
    </source>
</reference>
<keyword evidence="2" id="KW-1133">Transmembrane helix</keyword>
<dbReference type="AlphaFoldDB" id="A0A8I0PAP2"/>
<feature type="compositionally biased region" description="Basic and acidic residues" evidence="1">
    <location>
        <begin position="134"/>
        <end position="143"/>
    </location>
</feature>
<feature type="transmembrane region" description="Helical" evidence="2">
    <location>
        <begin position="36"/>
        <end position="61"/>
    </location>
</feature>
<organism evidence="3 4">
    <name type="scientific">Streptomyces stelliscabiei</name>
    <dbReference type="NCBI Taxonomy" id="146820"/>
    <lineage>
        <taxon>Bacteria</taxon>
        <taxon>Bacillati</taxon>
        <taxon>Actinomycetota</taxon>
        <taxon>Actinomycetes</taxon>
        <taxon>Kitasatosporales</taxon>
        <taxon>Streptomycetaceae</taxon>
        <taxon>Streptomyces</taxon>
    </lineage>
</organism>
<keyword evidence="2" id="KW-0812">Transmembrane</keyword>
<sequence length="154" mass="17019">MVDVMRDDNRVVAAGYLLPESTLKEVVDTMVHLVEFAGALVIFFGALWAFGQLLKSAVLWIRSPRTGVREPQFEFNRIRLSLGRFLTLGLEFQLAGDILRTAVAPTYTEIGQLAAIAAIRTALNYFLGKEIEKEREEVERTPDKGPAANPAALG</sequence>
<dbReference type="EMBL" id="JADBGF010000001">
    <property type="protein sequence ID" value="MBE1602608.1"/>
    <property type="molecule type" value="Genomic_DNA"/>
</dbReference>
<dbReference type="PANTHER" id="PTHR38468">
    <property type="entry name" value="SLL0939 PROTEIN"/>
    <property type="match status" value="1"/>
</dbReference>
<protein>
    <submittedName>
        <fullName evidence="3">Putative membrane protein</fullName>
    </submittedName>
</protein>
<dbReference type="PANTHER" id="PTHR38468:SF1">
    <property type="entry name" value="SLL0939 PROTEIN"/>
    <property type="match status" value="1"/>
</dbReference>
<accession>A0A8I0PAP2</accession>
<evidence type="ECO:0000256" key="1">
    <source>
        <dbReference type="SAM" id="MobiDB-lite"/>
    </source>
</evidence>
<proteinExistence type="predicted"/>
<keyword evidence="2" id="KW-0472">Membrane</keyword>
<dbReference type="InterPro" id="IPR012427">
    <property type="entry name" value="DUF1622"/>
</dbReference>
<dbReference type="Proteomes" id="UP000629287">
    <property type="component" value="Unassembled WGS sequence"/>
</dbReference>
<keyword evidence="4" id="KW-1185">Reference proteome</keyword>
<name>A0A8I0PAP2_9ACTN</name>